<dbReference type="NCBIfam" id="TIGR00639">
    <property type="entry name" value="PurN"/>
    <property type="match status" value="1"/>
</dbReference>
<dbReference type="STRING" id="683228.GA0070617_5064"/>
<dbReference type="Gene3D" id="3.40.50.170">
    <property type="entry name" value="Formyl transferase, N-terminal domain"/>
    <property type="match status" value="1"/>
</dbReference>
<name>A0A1C6V9H4_9ACTN</name>
<dbReference type="SUPFAM" id="SSF53328">
    <property type="entry name" value="Formyltransferase"/>
    <property type="match status" value="1"/>
</dbReference>
<dbReference type="FunFam" id="3.40.50.170:FF:000008">
    <property type="entry name" value="Phosphoribosylglycinamide formyltransferase"/>
    <property type="match status" value="1"/>
</dbReference>
<evidence type="ECO:0000256" key="2">
    <source>
        <dbReference type="ARBA" id="ARBA00022679"/>
    </source>
</evidence>
<sequence length="224" mass="23601">MTDPASAPRATAPAFAARVTDPGSAARVVVLVSGSGSNLQALLDAGADPAYGARVVAVGADRDGIAGLDRAATAGVPSFVERVKDHPTREDWDAALTDQVARHRPDLVVSAGFLKLVGPRFLAAFGDRYLNTHNTLLPAFPGIHGPRDALAYGVKVTGATLFFVDAGMDTGPIVAQVAVPVLDDDDEETLTERIKEAERRQLVEQVGRLVRDGWTITGRKVTVP</sequence>
<dbReference type="GO" id="GO:0006189">
    <property type="term" value="P:'de novo' IMP biosynthetic process"/>
    <property type="evidence" value="ECO:0007669"/>
    <property type="project" value="UniProtKB-UniRule"/>
</dbReference>
<dbReference type="GO" id="GO:0005829">
    <property type="term" value="C:cytosol"/>
    <property type="evidence" value="ECO:0007669"/>
    <property type="project" value="TreeGrafter"/>
</dbReference>
<dbReference type="HAMAP" id="MF_01930">
    <property type="entry name" value="PurN"/>
    <property type="match status" value="1"/>
</dbReference>
<dbReference type="CDD" id="cd08645">
    <property type="entry name" value="FMT_core_GART"/>
    <property type="match status" value="1"/>
</dbReference>
<dbReference type="Pfam" id="PF00551">
    <property type="entry name" value="Formyl_trans_N"/>
    <property type="match status" value="1"/>
</dbReference>
<dbReference type="InterPro" id="IPR002376">
    <property type="entry name" value="Formyl_transf_N"/>
</dbReference>
<keyword evidence="9" id="KW-1185">Reference proteome</keyword>
<reference evidence="8 9" key="1">
    <citation type="submission" date="2016-06" db="EMBL/GenBank/DDBJ databases">
        <authorList>
            <person name="Kjaerup R.B."/>
            <person name="Dalgaard T.S."/>
            <person name="Juul-Madsen H.R."/>
        </authorList>
    </citation>
    <scope>NUCLEOTIDE SEQUENCE [LARGE SCALE GENOMIC DNA]</scope>
    <source>
        <strain evidence="8 9">DSM 45577</strain>
    </source>
</reference>
<evidence type="ECO:0000256" key="1">
    <source>
        <dbReference type="ARBA" id="ARBA00005054"/>
    </source>
</evidence>
<comment type="function">
    <text evidence="6">Catalyzes the transfer of a formyl group from 10-formyltetrahydrofolate to 5-phospho-ribosyl-glycinamide (GAR), producing 5-phospho-ribosyl-N-formylglycinamide (FGAR) and tetrahydrofolate.</text>
</comment>
<dbReference type="EC" id="2.1.2.2" evidence="6"/>
<evidence type="ECO:0000256" key="3">
    <source>
        <dbReference type="ARBA" id="ARBA00022755"/>
    </source>
</evidence>
<comment type="pathway">
    <text evidence="1 6">Purine metabolism; IMP biosynthesis via de novo pathway; N(2)-formyl-N(1)-(5-phospho-D-ribosyl)glycinamide from N(1)-(5-phospho-D-ribosyl)glycinamide (10-formyl THF route): step 1/1.</text>
</comment>
<evidence type="ECO:0000259" key="7">
    <source>
        <dbReference type="Pfam" id="PF00551"/>
    </source>
</evidence>
<proteinExistence type="inferred from homology"/>
<dbReference type="InterPro" id="IPR036477">
    <property type="entry name" value="Formyl_transf_N_sf"/>
</dbReference>
<feature type="site" description="Raises pKa of active site His" evidence="6">
    <location>
        <position position="169"/>
    </location>
</feature>
<evidence type="ECO:0000256" key="4">
    <source>
        <dbReference type="ARBA" id="ARBA00038440"/>
    </source>
</evidence>
<evidence type="ECO:0000313" key="8">
    <source>
        <dbReference type="EMBL" id="SCL62936.1"/>
    </source>
</evidence>
<evidence type="ECO:0000256" key="5">
    <source>
        <dbReference type="ARBA" id="ARBA00047664"/>
    </source>
</evidence>
<dbReference type="PROSITE" id="PS00373">
    <property type="entry name" value="GART"/>
    <property type="match status" value="1"/>
</dbReference>
<dbReference type="UniPathway" id="UPA00074">
    <property type="reaction ID" value="UER00126"/>
</dbReference>
<feature type="domain" description="Formyl transferase N-terminal" evidence="7">
    <location>
        <begin position="27"/>
        <end position="205"/>
    </location>
</feature>
<gene>
    <name evidence="6" type="primary">purN</name>
    <name evidence="8" type="ORF">GA0070617_5064</name>
</gene>
<evidence type="ECO:0000313" key="9">
    <source>
        <dbReference type="Proteomes" id="UP000198937"/>
    </source>
</evidence>
<feature type="active site" description="Proton donor" evidence="6">
    <location>
        <position position="133"/>
    </location>
</feature>
<organism evidence="8 9">
    <name type="scientific">Micromonospora yangpuensis</name>
    <dbReference type="NCBI Taxonomy" id="683228"/>
    <lineage>
        <taxon>Bacteria</taxon>
        <taxon>Bacillati</taxon>
        <taxon>Actinomycetota</taxon>
        <taxon>Actinomycetes</taxon>
        <taxon>Micromonosporales</taxon>
        <taxon>Micromonosporaceae</taxon>
        <taxon>Micromonospora</taxon>
    </lineage>
</organism>
<dbReference type="InterPro" id="IPR004607">
    <property type="entry name" value="GART"/>
</dbReference>
<protein>
    <recommendedName>
        <fullName evidence="6">Phosphoribosylglycinamide formyltransferase</fullName>
        <ecNumber evidence="6">2.1.2.2</ecNumber>
    </recommendedName>
    <alternativeName>
        <fullName evidence="6">5'-phosphoribosylglycinamide transformylase</fullName>
    </alternativeName>
    <alternativeName>
        <fullName evidence="6">GAR transformylase</fullName>
        <shortName evidence="6">GART</shortName>
    </alternativeName>
</protein>
<accession>A0A1C6V9H4</accession>
<dbReference type="EMBL" id="FMIA01000002">
    <property type="protein sequence ID" value="SCL62936.1"/>
    <property type="molecule type" value="Genomic_DNA"/>
</dbReference>
<dbReference type="PANTHER" id="PTHR43369">
    <property type="entry name" value="PHOSPHORIBOSYLGLYCINAMIDE FORMYLTRANSFERASE"/>
    <property type="match status" value="1"/>
</dbReference>
<feature type="binding site" evidence="6">
    <location>
        <position position="89"/>
    </location>
    <ligand>
        <name>(6R)-10-formyltetrahydrofolate</name>
        <dbReference type="ChEBI" id="CHEBI:195366"/>
    </ligand>
</feature>
<dbReference type="GO" id="GO:0004644">
    <property type="term" value="F:phosphoribosylglycinamide formyltransferase activity"/>
    <property type="evidence" value="ECO:0007669"/>
    <property type="project" value="UniProtKB-UniRule"/>
</dbReference>
<comment type="catalytic activity">
    <reaction evidence="5 6">
        <text>N(1)-(5-phospho-beta-D-ribosyl)glycinamide + (6R)-10-formyltetrahydrofolate = N(2)-formyl-N(1)-(5-phospho-beta-D-ribosyl)glycinamide + (6S)-5,6,7,8-tetrahydrofolate + H(+)</text>
        <dbReference type="Rhea" id="RHEA:15053"/>
        <dbReference type="ChEBI" id="CHEBI:15378"/>
        <dbReference type="ChEBI" id="CHEBI:57453"/>
        <dbReference type="ChEBI" id="CHEBI:143788"/>
        <dbReference type="ChEBI" id="CHEBI:147286"/>
        <dbReference type="ChEBI" id="CHEBI:195366"/>
        <dbReference type="EC" id="2.1.2.2"/>
    </reaction>
</comment>
<evidence type="ECO:0000256" key="6">
    <source>
        <dbReference type="HAMAP-Rule" id="MF_01930"/>
    </source>
</evidence>
<feature type="binding site" evidence="6">
    <location>
        <begin position="36"/>
        <end position="38"/>
    </location>
    <ligand>
        <name>N(1)-(5-phospho-beta-D-ribosyl)glycinamide</name>
        <dbReference type="ChEBI" id="CHEBI:143788"/>
    </ligand>
</feature>
<dbReference type="Proteomes" id="UP000198937">
    <property type="component" value="Unassembled WGS sequence"/>
</dbReference>
<comment type="similarity">
    <text evidence="4 6">Belongs to the GART family.</text>
</comment>
<feature type="binding site" evidence="6">
    <location>
        <begin position="114"/>
        <end position="117"/>
    </location>
    <ligand>
        <name>(6R)-10-formyltetrahydrofolate</name>
        <dbReference type="ChEBI" id="CHEBI:195366"/>
    </ligand>
</feature>
<feature type="binding site" evidence="6">
    <location>
        <position position="131"/>
    </location>
    <ligand>
        <name>(6R)-10-formyltetrahydrofolate</name>
        <dbReference type="ChEBI" id="CHEBI:195366"/>
    </ligand>
</feature>
<keyword evidence="3 6" id="KW-0658">Purine biosynthesis</keyword>
<keyword evidence="2 6" id="KW-0808">Transferase</keyword>
<dbReference type="PANTHER" id="PTHR43369:SF2">
    <property type="entry name" value="PHOSPHORIBOSYLGLYCINAMIDE FORMYLTRANSFERASE"/>
    <property type="match status" value="1"/>
</dbReference>
<dbReference type="InterPro" id="IPR001555">
    <property type="entry name" value="GART_AS"/>
</dbReference>
<dbReference type="AlphaFoldDB" id="A0A1C6V9H4"/>